<sequence length="621" mass="68486">MNSERTADPIRTPRNLWGRLIVLLCPAAVLGVALKLLRIREFFPTAGWEETASKVSSDIAFGGAWVLVWTLGCLVTRRRLRTIIFYAAHLATLLVGLFAVINHEYVMTTGSPLTWPTLVDAAQRHDELAAVIDSQIDDSLIGLLIAVGVGVVVLPLILGPFLSRLLRPNPRTRVKTVSVVGLVVLLIASGWSAPNASAAFSLAPALRLAMAPVRAATAYPRGSAADAVTPTPETTRLVGHDGAFRNVVVITLESQRSAATLQDVKQPVTPVIDELMKTSIRPERGYSVLPHTSKALTAIHCGIAPPPDSDNSEADPDSLPAKCLPTLLAEQGYATSFFQSAIEKFERRRDTASNLGFQDFMAVDQMQSSGFQRANYFGYEDDIMLAPERNWLEDNGDKPFMLSMLTVTGHHDYTLQGYPRIDFVEDPVLNNYLNGIHYQDRFVGKVIDLFKELGLYENTVFVVVGDHGEGFGEHQIFQHDDTIYEEGIRIPFLIHDPQRAGELVDGPANQLTVLPTVVDLLGFELETDATYRPSLVSGEPQGPLVATCYARGKCTAIIDGDMKLIHHFGDRRDEVFNVAIDPHETTDLIGQTDQAWLTEMRGTALRWYVNTENSYAAFRHR</sequence>
<dbReference type="Gene3D" id="3.40.720.10">
    <property type="entry name" value="Alkaline Phosphatase, subunit A"/>
    <property type="match status" value="1"/>
</dbReference>
<feature type="transmembrane region" description="Helical" evidence="1">
    <location>
        <begin position="83"/>
        <end position="101"/>
    </location>
</feature>
<name>A0A3M0G9X3_9ACTN</name>
<dbReference type="SUPFAM" id="SSF53649">
    <property type="entry name" value="Alkaline phosphatase-like"/>
    <property type="match status" value="1"/>
</dbReference>
<feature type="transmembrane region" description="Helical" evidence="1">
    <location>
        <begin position="20"/>
        <end position="39"/>
    </location>
</feature>
<evidence type="ECO:0000256" key="1">
    <source>
        <dbReference type="SAM" id="Phobius"/>
    </source>
</evidence>
<reference evidence="3 4" key="1">
    <citation type="submission" date="2018-10" db="EMBL/GenBank/DDBJ databases">
        <title>Tessaracoccus antarcticuss sp. nov., isolated from sediment.</title>
        <authorList>
            <person name="Zhou L.Y."/>
            <person name="Du Z.J."/>
        </authorList>
    </citation>
    <scope>NUCLEOTIDE SEQUENCE [LARGE SCALE GENOMIC DNA]</scope>
    <source>
        <strain evidence="3 4">JDX10</strain>
    </source>
</reference>
<dbReference type="Pfam" id="PF00884">
    <property type="entry name" value="Sulfatase"/>
    <property type="match status" value="1"/>
</dbReference>
<feature type="domain" description="Sulfatase N-terminal" evidence="2">
    <location>
        <begin position="245"/>
        <end position="522"/>
    </location>
</feature>
<accession>A0A3M0G9X3</accession>
<dbReference type="RefSeq" id="WP_121900332.1">
    <property type="nucleotide sequence ID" value="NZ_REFW01000001.1"/>
</dbReference>
<dbReference type="InterPro" id="IPR000917">
    <property type="entry name" value="Sulfatase_N"/>
</dbReference>
<keyword evidence="1" id="KW-1133">Transmembrane helix</keyword>
<organism evidence="3 4">
    <name type="scientific">Tessaracoccus antarcticus</name>
    <dbReference type="NCBI Taxonomy" id="2479848"/>
    <lineage>
        <taxon>Bacteria</taxon>
        <taxon>Bacillati</taxon>
        <taxon>Actinomycetota</taxon>
        <taxon>Actinomycetes</taxon>
        <taxon>Propionibacteriales</taxon>
        <taxon>Propionibacteriaceae</taxon>
        <taxon>Tessaracoccus</taxon>
    </lineage>
</organism>
<dbReference type="PANTHER" id="PTHR43751:SF3">
    <property type="entry name" value="SULFATASE N-TERMINAL DOMAIN-CONTAINING PROTEIN"/>
    <property type="match status" value="1"/>
</dbReference>
<protein>
    <submittedName>
        <fullName evidence="3">Sulfatase</fullName>
    </submittedName>
</protein>
<dbReference type="OrthoDB" id="9777306at2"/>
<evidence type="ECO:0000313" key="3">
    <source>
        <dbReference type="EMBL" id="RMB61785.1"/>
    </source>
</evidence>
<dbReference type="AlphaFoldDB" id="A0A3M0G9X3"/>
<evidence type="ECO:0000259" key="2">
    <source>
        <dbReference type="Pfam" id="PF00884"/>
    </source>
</evidence>
<dbReference type="InterPro" id="IPR017850">
    <property type="entry name" value="Alkaline_phosphatase_core_sf"/>
</dbReference>
<dbReference type="CDD" id="cd16015">
    <property type="entry name" value="LTA_synthase"/>
    <property type="match status" value="1"/>
</dbReference>
<dbReference type="Proteomes" id="UP000275256">
    <property type="component" value="Unassembled WGS sequence"/>
</dbReference>
<feature type="transmembrane region" description="Helical" evidence="1">
    <location>
        <begin position="140"/>
        <end position="162"/>
    </location>
</feature>
<dbReference type="InterPro" id="IPR052701">
    <property type="entry name" value="GAG_Ulvan_Degrading_Sulfatases"/>
</dbReference>
<dbReference type="PANTHER" id="PTHR43751">
    <property type="entry name" value="SULFATASE"/>
    <property type="match status" value="1"/>
</dbReference>
<keyword evidence="4" id="KW-1185">Reference proteome</keyword>
<gene>
    <name evidence="3" type="ORF">EAX62_03970</name>
</gene>
<feature type="transmembrane region" description="Helical" evidence="1">
    <location>
        <begin position="59"/>
        <end position="76"/>
    </location>
</feature>
<keyword evidence="1" id="KW-0472">Membrane</keyword>
<proteinExistence type="predicted"/>
<comment type="caution">
    <text evidence="3">The sequence shown here is derived from an EMBL/GenBank/DDBJ whole genome shotgun (WGS) entry which is preliminary data.</text>
</comment>
<keyword evidence="1" id="KW-0812">Transmembrane</keyword>
<feature type="transmembrane region" description="Helical" evidence="1">
    <location>
        <begin position="174"/>
        <end position="193"/>
    </location>
</feature>
<dbReference type="EMBL" id="REFW01000001">
    <property type="protein sequence ID" value="RMB61785.1"/>
    <property type="molecule type" value="Genomic_DNA"/>
</dbReference>
<evidence type="ECO:0000313" key="4">
    <source>
        <dbReference type="Proteomes" id="UP000275256"/>
    </source>
</evidence>